<dbReference type="EMBL" id="FTNI01000012">
    <property type="protein sequence ID" value="SIR64562.1"/>
    <property type="molecule type" value="Genomic_DNA"/>
</dbReference>
<evidence type="ECO:0000313" key="1">
    <source>
        <dbReference type="EMBL" id="SIR64562.1"/>
    </source>
</evidence>
<sequence length="317" mass="34187">MTTQLISRFGTGFLRTEIYRHGDAHLWVRRPGPHRGRPFHHMSLRAGTAIAAVPTGPVVWRLPEESGGEIRLYRAPGETSAANLAIGSSGDPEWERLRRVLCNTGRALRAVHIGVSGELAAEPPPGPSRLARWLRSGRGPGGAVRFHETARRRLGSRRWERALSWCEPHPGATRFLHGAPSLGCLVLGPVTGNAALLSGEELARGPAESDVGWLLGELVELRLIGETVPALRRLSEQAEAAAAALLRGYDAPLDTGLLGRVATTRVFTHAHDFAAYVGWADELTNYADYLVRLIDEQGGPAVPAGDRQLLKSGSGDN</sequence>
<accession>A0A1N7CLT6</accession>
<dbReference type="RefSeq" id="WP_143734386.1">
    <property type="nucleotide sequence ID" value="NZ_FTNI01000012.1"/>
</dbReference>
<proteinExistence type="predicted"/>
<evidence type="ECO:0000313" key="2">
    <source>
        <dbReference type="Proteomes" id="UP000186096"/>
    </source>
</evidence>
<protein>
    <recommendedName>
        <fullName evidence="3">Aminoglycoside phosphotransferase domain-containing protein</fullName>
    </recommendedName>
</protein>
<dbReference type="AlphaFoldDB" id="A0A1N7CLT6"/>
<gene>
    <name evidence="1" type="ORF">SAMN05421833_11271</name>
</gene>
<dbReference type="Proteomes" id="UP000186096">
    <property type="component" value="Unassembled WGS sequence"/>
</dbReference>
<evidence type="ECO:0008006" key="3">
    <source>
        <dbReference type="Google" id="ProtNLM"/>
    </source>
</evidence>
<dbReference type="OrthoDB" id="3543178at2"/>
<organism evidence="1 2">
    <name type="scientific">Microbispora rosea</name>
    <dbReference type="NCBI Taxonomy" id="58117"/>
    <lineage>
        <taxon>Bacteria</taxon>
        <taxon>Bacillati</taxon>
        <taxon>Actinomycetota</taxon>
        <taxon>Actinomycetes</taxon>
        <taxon>Streptosporangiales</taxon>
        <taxon>Streptosporangiaceae</taxon>
        <taxon>Microbispora</taxon>
    </lineage>
</organism>
<reference evidence="2" key="1">
    <citation type="submission" date="2017-01" db="EMBL/GenBank/DDBJ databases">
        <authorList>
            <person name="Varghese N."/>
            <person name="Submissions S."/>
        </authorList>
    </citation>
    <scope>NUCLEOTIDE SEQUENCE [LARGE SCALE GENOMIC DNA]</scope>
    <source>
        <strain evidence="2">ATCC 12950</strain>
    </source>
</reference>
<dbReference type="STRING" id="58117.SAMN05421833_11271"/>
<keyword evidence="2" id="KW-1185">Reference proteome</keyword>
<name>A0A1N7CLT6_9ACTN</name>